<dbReference type="AlphaFoldDB" id="A0A507DGT6"/>
<evidence type="ECO:0000313" key="1">
    <source>
        <dbReference type="EMBL" id="TPX50756.1"/>
    </source>
</evidence>
<name>A0A507DGT6_9FUNG</name>
<dbReference type="EMBL" id="QEAM01000013">
    <property type="protein sequence ID" value="TPX50756.1"/>
    <property type="molecule type" value="Genomic_DNA"/>
</dbReference>
<comment type="caution">
    <text evidence="1">The sequence shown here is derived from an EMBL/GenBank/DDBJ whole genome shotgun (WGS) entry which is preliminary data.</text>
</comment>
<accession>A0A507DGT6</accession>
<organism evidence="1 2">
    <name type="scientific">Synchytrium endobioticum</name>
    <dbReference type="NCBI Taxonomy" id="286115"/>
    <lineage>
        <taxon>Eukaryota</taxon>
        <taxon>Fungi</taxon>
        <taxon>Fungi incertae sedis</taxon>
        <taxon>Chytridiomycota</taxon>
        <taxon>Chytridiomycota incertae sedis</taxon>
        <taxon>Chytridiomycetes</taxon>
        <taxon>Synchytriales</taxon>
        <taxon>Synchytriaceae</taxon>
        <taxon>Synchytrium</taxon>
    </lineage>
</organism>
<evidence type="ECO:0000313" key="2">
    <source>
        <dbReference type="Proteomes" id="UP000320475"/>
    </source>
</evidence>
<protein>
    <submittedName>
        <fullName evidence="1">Uncharacterized protein</fullName>
    </submittedName>
</protein>
<sequence length="67" mass="7963">MNPGLALFLLRPMLAYYAPDVIRKDHRLPITIRWVGLELFVRYSVCTRQERKSLFNYIVGRKQPTQI</sequence>
<dbReference type="Proteomes" id="UP000320475">
    <property type="component" value="Unassembled WGS sequence"/>
</dbReference>
<reference evidence="1 2" key="1">
    <citation type="journal article" date="2019" name="Sci. Rep.">
        <title>Comparative genomics of chytrid fungi reveal insights into the obligate biotrophic and pathogenic lifestyle of Synchytrium endobioticum.</title>
        <authorList>
            <person name="van de Vossenberg B.T.L.H."/>
            <person name="Warris S."/>
            <person name="Nguyen H.D.T."/>
            <person name="van Gent-Pelzer M.P.E."/>
            <person name="Joly D.L."/>
            <person name="van de Geest H.C."/>
            <person name="Bonants P.J.M."/>
            <person name="Smith D.S."/>
            <person name="Levesque C.A."/>
            <person name="van der Lee T.A.J."/>
        </authorList>
    </citation>
    <scope>NUCLEOTIDE SEQUENCE [LARGE SCALE GENOMIC DNA]</scope>
    <source>
        <strain evidence="1 2">LEV6574</strain>
    </source>
</reference>
<gene>
    <name evidence="1" type="ORF">SeLEV6574_g00722</name>
</gene>
<proteinExistence type="predicted"/>